<evidence type="ECO:0000256" key="1">
    <source>
        <dbReference type="ARBA" id="ARBA00038101"/>
    </source>
</evidence>
<dbReference type="InterPro" id="IPR006597">
    <property type="entry name" value="Sel1-like"/>
</dbReference>
<dbReference type="PRINTS" id="PR00109">
    <property type="entry name" value="TYRKINASE"/>
</dbReference>
<dbReference type="SUPFAM" id="SSF81901">
    <property type="entry name" value="HCP-like"/>
    <property type="match status" value="2"/>
</dbReference>
<dbReference type="SMART" id="SM00671">
    <property type="entry name" value="SEL1"/>
    <property type="match status" value="6"/>
</dbReference>
<feature type="domain" description="Protein kinase" evidence="2">
    <location>
        <begin position="315"/>
        <end position="594"/>
    </location>
</feature>
<evidence type="ECO:0000259" key="2">
    <source>
        <dbReference type="PROSITE" id="PS50011"/>
    </source>
</evidence>
<dbReference type="AlphaFoldDB" id="A0A8H3QTL8"/>
<dbReference type="GO" id="GO:0005524">
    <property type="term" value="F:ATP binding"/>
    <property type="evidence" value="ECO:0007669"/>
    <property type="project" value="InterPro"/>
</dbReference>
<dbReference type="PANTHER" id="PTHR11102">
    <property type="entry name" value="SEL-1-LIKE PROTEIN"/>
    <property type="match status" value="1"/>
</dbReference>
<dbReference type="Gene3D" id="1.25.40.10">
    <property type="entry name" value="Tetratricopeptide repeat domain"/>
    <property type="match status" value="1"/>
</dbReference>
<comment type="caution">
    <text evidence="3">The sequence shown here is derived from an EMBL/GenBank/DDBJ whole genome shotgun (WGS) entry which is preliminary data.</text>
</comment>
<dbReference type="Pfam" id="PF07714">
    <property type="entry name" value="PK_Tyr_Ser-Thr"/>
    <property type="match status" value="1"/>
</dbReference>
<evidence type="ECO:0000313" key="3">
    <source>
        <dbReference type="EMBL" id="GES92285.1"/>
    </source>
</evidence>
<dbReference type="Proteomes" id="UP000615446">
    <property type="component" value="Unassembled WGS sequence"/>
</dbReference>
<reference evidence="3" key="1">
    <citation type="submission" date="2019-10" db="EMBL/GenBank/DDBJ databases">
        <title>Conservation and host-specific expression of non-tandemly repeated heterogenous ribosome RNA gene in arbuscular mycorrhizal fungi.</title>
        <authorList>
            <person name="Maeda T."/>
            <person name="Kobayashi Y."/>
            <person name="Nakagawa T."/>
            <person name="Ezawa T."/>
            <person name="Yamaguchi K."/>
            <person name="Bino T."/>
            <person name="Nishimoto Y."/>
            <person name="Shigenobu S."/>
            <person name="Kawaguchi M."/>
        </authorList>
    </citation>
    <scope>NUCLEOTIDE SEQUENCE</scope>
    <source>
        <strain evidence="3">HR1</strain>
    </source>
</reference>
<dbReference type="SUPFAM" id="SSF56112">
    <property type="entry name" value="Protein kinase-like (PK-like)"/>
    <property type="match status" value="1"/>
</dbReference>
<gene>
    <name evidence="3" type="ORF">RCL2_001907100</name>
</gene>
<comment type="similarity">
    <text evidence="1">Belongs to the sel-1 family.</text>
</comment>
<sequence>MHDLAKYYETGKGIEKNLEKSFYWHKKAVENGNKHAIICLVGHYKYGIGTDKDLEKAFYWCQKSAENSNEEAQCILASLYFKGIGTEKDLKKAFYWFQKSAENGYKKAQHNLALSYYLGLGTEKDYERAVYWFQKSAENGDYKAMDDLAYCYEYGNGIEKDLKKAFDLCQKAAENGIMSAMIHLATFYRIGKATEKNLKKTLYWYQEATKIARNDPEIKSMPCVHELMLNRKVKLIEPLKRFIIESEEENYNKCSECHMKRRPSKKNNQICIICYQAKLLYNPSGNDIINEFIKYTQTDFVQETSRMRFISYDRFKNKEFIRGGGFSNIYKAIWIDGPHSWNEEKEDFEYKNPNVIVALKQLNNSEMISFEELKELLMIYIANLNNFFDSLLYLNEYYGITQDPNTKDFIIIMKYYKFDLRNYITKNKDFYNIKWSKKLKILRSIAEGLDHLHDQNIIHRDLHSGNILCENDDDVIISDLGISKSSMESANDKKRYGIIPYMAPEILKGKDYTTLSDIYSFGMIMWELMTGSLPFEDRTQDNGLASKICYDGLRPSKTTNAPKGYIELMEKCWDSDPVKRPNANAINETLYNILIDEINNPTEIIKPSDITPTDNPKNKQLGITFSSEELEPLYPIINKAEVEYRTEESYKTKANEFDI</sequence>
<keyword evidence="3" id="KW-0808">Transferase</keyword>
<dbReference type="EMBL" id="BLAL01000215">
    <property type="protein sequence ID" value="GES92285.1"/>
    <property type="molecule type" value="Genomic_DNA"/>
</dbReference>
<organism evidence="3 4">
    <name type="scientific">Rhizophagus clarus</name>
    <dbReference type="NCBI Taxonomy" id="94130"/>
    <lineage>
        <taxon>Eukaryota</taxon>
        <taxon>Fungi</taxon>
        <taxon>Fungi incertae sedis</taxon>
        <taxon>Mucoromycota</taxon>
        <taxon>Glomeromycotina</taxon>
        <taxon>Glomeromycetes</taxon>
        <taxon>Glomerales</taxon>
        <taxon>Glomeraceae</taxon>
        <taxon>Rhizophagus</taxon>
    </lineage>
</organism>
<dbReference type="PROSITE" id="PS50011">
    <property type="entry name" value="PROTEIN_KINASE_DOM"/>
    <property type="match status" value="1"/>
</dbReference>
<dbReference type="InterPro" id="IPR050767">
    <property type="entry name" value="Sel1_AlgK"/>
</dbReference>
<dbReference type="InterPro" id="IPR001245">
    <property type="entry name" value="Ser-Thr/Tyr_kinase_cat_dom"/>
</dbReference>
<dbReference type="InterPro" id="IPR011009">
    <property type="entry name" value="Kinase-like_dom_sf"/>
</dbReference>
<dbReference type="InterPro" id="IPR000719">
    <property type="entry name" value="Prot_kinase_dom"/>
</dbReference>
<accession>A0A8H3QTL8</accession>
<evidence type="ECO:0000313" key="4">
    <source>
        <dbReference type="Proteomes" id="UP000615446"/>
    </source>
</evidence>
<dbReference type="GO" id="GO:0004672">
    <property type="term" value="F:protein kinase activity"/>
    <property type="evidence" value="ECO:0007669"/>
    <property type="project" value="InterPro"/>
</dbReference>
<proteinExistence type="inferred from homology"/>
<dbReference type="PANTHER" id="PTHR11102:SF160">
    <property type="entry name" value="ERAD-ASSOCIATED E3 UBIQUITIN-PROTEIN LIGASE COMPONENT HRD3"/>
    <property type="match status" value="1"/>
</dbReference>
<dbReference type="Gene3D" id="1.10.510.10">
    <property type="entry name" value="Transferase(Phosphotransferase) domain 1"/>
    <property type="match status" value="1"/>
</dbReference>
<dbReference type="InterPro" id="IPR011990">
    <property type="entry name" value="TPR-like_helical_dom_sf"/>
</dbReference>
<name>A0A8H3QTL8_9GLOM</name>
<dbReference type="OrthoDB" id="2384430at2759"/>
<protein>
    <submittedName>
        <fullName evidence="3">Kinase-like domain-containing protein</fullName>
    </submittedName>
</protein>
<dbReference type="Pfam" id="PF08238">
    <property type="entry name" value="Sel1"/>
    <property type="match status" value="6"/>
</dbReference>
<keyword evidence="3" id="KW-0418">Kinase</keyword>